<evidence type="ECO:0000256" key="1">
    <source>
        <dbReference type="SAM" id="MobiDB-lite"/>
    </source>
</evidence>
<dbReference type="AlphaFoldDB" id="A0A8S2YLA3"/>
<protein>
    <submittedName>
        <fullName evidence="2">Uncharacterized protein</fullName>
    </submittedName>
</protein>
<gene>
    <name evidence="2" type="ORF">SRO942_LOCUS47578</name>
</gene>
<proteinExistence type="predicted"/>
<evidence type="ECO:0000313" key="3">
    <source>
        <dbReference type="Proteomes" id="UP000681722"/>
    </source>
</evidence>
<feature type="compositionally biased region" description="Low complexity" evidence="1">
    <location>
        <begin position="66"/>
        <end position="81"/>
    </location>
</feature>
<feature type="non-terminal residue" evidence="2">
    <location>
        <position position="1"/>
    </location>
</feature>
<comment type="caution">
    <text evidence="2">The sequence shown here is derived from an EMBL/GenBank/DDBJ whole genome shotgun (WGS) entry which is preliminary data.</text>
</comment>
<dbReference type="Proteomes" id="UP000681722">
    <property type="component" value="Unassembled WGS sequence"/>
</dbReference>
<reference evidence="2" key="1">
    <citation type="submission" date="2021-02" db="EMBL/GenBank/DDBJ databases">
        <authorList>
            <person name="Nowell W R."/>
        </authorList>
    </citation>
    <scope>NUCLEOTIDE SEQUENCE</scope>
</reference>
<sequence length="280" mass="32697">VIARRKEGLRRRRITVSKLHHKLEKLVKLAYVRKIEITKLKREIKRQKHRINHLMNVIKCKDKQQDGTTNNSSDISDSGIDIDSVPNNAQQLMMNSISLKAKKRALHRLVENKDNIPRGVDRSLRGEFEINIFKNVKPSNEDNSSELKQNVVEFMNCDNVSKVCPDVKEMHKGVSIRYRLHNLNVLHEQFQAKTGTLCSYSMFCQYIPPNIKKPNVNDWGTCLCMLCFNPQMKLEKLIRMNAINNTDTDLHNIIKDDLKFEEFLKKIKLLEKQKVTITYI</sequence>
<feature type="region of interest" description="Disordered" evidence="1">
    <location>
        <begin position="62"/>
        <end position="81"/>
    </location>
</feature>
<dbReference type="EMBL" id="CAJOBC010119153">
    <property type="protein sequence ID" value="CAF4566088.1"/>
    <property type="molecule type" value="Genomic_DNA"/>
</dbReference>
<organism evidence="2 3">
    <name type="scientific">Didymodactylos carnosus</name>
    <dbReference type="NCBI Taxonomy" id="1234261"/>
    <lineage>
        <taxon>Eukaryota</taxon>
        <taxon>Metazoa</taxon>
        <taxon>Spiralia</taxon>
        <taxon>Gnathifera</taxon>
        <taxon>Rotifera</taxon>
        <taxon>Eurotatoria</taxon>
        <taxon>Bdelloidea</taxon>
        <taxon>Philodinida</taxon>
        <taxon>Philodinidae</taxon>
        <taxon>Didymodactylos</taxon>
    </lineage>
</organism>
<dbReference type="OrthoDB" id="6375801at2759"/>
<evidence type="ECO:0000313" key="2">
    <source>
        <dbReference type="EMBL" id="CAF4566088.1"/>
    </source>
</evidence>
<name>A0A8S2YLA3_9BILA</name>
<accession>A0A8S2YLA3</accession>